<protein>
    <submittedName>
        <fullName evidence="2">Uncharacterized protein</fullName>
    </submittedName>
</protein>
<dbReference type="Proteomes" id="UP000608024">
    <property type="component" value="Unassembled WGS sequence"/>
</dbReference>
<feature type="region of interest" description="Disordered" evidence="1">
    <location>
        <begin position="1"/>
        <end position="22"/>
    </location>
</feature>
<accession>A0A919DUC5</accession>
<dbReference type="AlphaFoldDB" id="A0A919DUC5"/>
<dbReference type="EMBL" id="BNBT01000103">
    <property type="protein sequence ID" value="GHE78648.1"/>
    <property type="molecule type" value="Genomic_DNA"/>
</dbReference>
<gene>
    <name evidence="2" type="ORF">GCM10018785_53510</name>
</gene>
<proteinExistence type="predicted"/>
<evidence type="ECO:0000313" key="2">
    <source>
        <dbReference type="EMBL" id="GHE78648.1"/>
    </source>
</evidence>
<reference evidence="2" key="1">
    <citation type="journal article" date="2014" name="Int. J. Syst. Evol. Microbiol.">
        <title>Complete genome sequence of Corynebacterium casei LMG S-19264T (=DSM 44701T), isolated from a smear-ripened cheese.</title>
        <authorList>
            <consortium name="US DOE Joint Genome Institute (JGI-PGF)"/>
            <person name="Walter F."/>
            <person name="Albersmeier A."/>
            <person name="Kalinowski J."/>
            <person name="Ruckert C."/>
        </authorList>
    </citation>
    <scope>NUCLEOTIDE SEQUENCE</scope>
    <source>
        <strain evidence="2">JCM 4784</strain>
    </source>
</reference>
<sequence length="59" mass="6000">MDGLARAEEEAGADGTADGDHLDLPRTQAALVALAVAGRAGARRGTIAAVLVVVFFDLH</sequence>
<name>A0A919DUC5_9ACTN</name>
<reference evidence="2" key="2">
    <citation type="submission" date="2020-09" db="EMBL/GenBank/DDBJ databases">
        <authorList>
            <person name="Sun Q."/>
            <person name="Ohkuma M."/>
        </authorList>
    </citation>
    <scope>NUCLEOTIDE SEQUENCE</scope>
    <source>
        <strain evidence="2">JCM 4784</strain>
    </source>
</reference>
<organism evidence="2 3">
    <name type="scientific">Streptomyces longispororuber</name>
    <dbReference type="NCBI Taxonomy" id="68230"/>
    <lineage>
        <taxon>Bacteria</taxon>
        <taxon>Bacillati</taxon>
        <taxon>Actinomycetota</taxon>
        <taxon>Actinomycetes</taxon>
        <taxon>Kitasatosporales</taxon>
        <taxon>Streptomycetaceae</taxon>
        <taxon>Streptomyces</taxon>
    </lineage>
</organism>
<evidence type="ECO:0000256" key="1">
    <source>
        <dbReference type="SAM" id="MobiDB-lite"/>
    </source>
</evidence>
<keyword evidence="3" id="KW-1185">Reference proteome</keyword>
<evidence type="ECO:0000313" key="3">
    <source>
        <dbReference type="Proteomes" id="UP000608024"/>
    </source>
</evidence>
<comment type="caution">
    <text evidence="2">The sequence shown here is derived from an EMBL/GenBank/DDBJ whole genome shotgun (WGS) entry which is preliminary data.</text>
</comment>